<evidence type="ECO:0000313" key="1">
    <source>
        <dbReference type="EMBL" id="UUF08454.1"/>
    </source>
</evidence>
<accession>A0A9Q9CL80</accession>
<evidence type="ECO:0000313" key="2">
    <source>
        <dbReference type="Proteomes" id="UP001058072"/>
    </source>
</evidence>
<proteinExistence type="predicted"/>
<dbReference type="EMBL" id="CP071250">
    <property type="protein sequence ID" value="UUF08454.1"/>
    <property type="molecule type" value="Genomic_DNA"/>
</dbReference>
<protein>
    <submittedName>
        <fullName evidence="1">Uncharacterized protein</fullName>
    </submittedName>
</protein>
<gene>
    <name evidence="1" type="ORF">J0J70_12950</name>
</gene>
<dbReference type="AlphaFoldDB" id="A0A9Q9CL80"/>
<reference evidence="1" key="1">
    <citation type="submission" date="2021-03" db="EMBL/GenBank/DDBJ databases">
        <title>Comparative Genomics and Metabolomics in the genus Turicibacter.</title>
        <authorList>
            <person name="Maki J."/>
            <person name="Looft T."/>
        </authorList>
    </citation>
    <scope>NUCLEOTIDE SEQUENCE</scope>
    <source>
        <strain evidence="1">ISU324</strain>
    </source>
</reference>
<dbReference type="Proteomes" id="UP001058072">
    <property type="component" value="Chromosome"/>
</dbReference>
<sequence>MNNKQEQFLNYILKRVQDGKVDEAQALINENFKKQEAGTFTRADIGEFIPKITMLIKPNHVDEVHNVIQEFAATFSEK</sequence>
<dbReference type="RefSeq" id="WP_055305712.1">
    <property type="nucleotide sequence ID" value="NZ_CP071250.1"/>
</dbReference>
<name>A0A9Q9CL80_9FIRM</name>
<organism evidence="1 2">
    <name type="scientific">Turicibacter bilis</name>
    <dbReference type="NCBI Taxonomy" id="2735723"/>
    <lineage>
        <taxon>Bacteria</taxon>
        <taxon>Bacillati</taxon>
        <taxon>Bacillota</taxon>
        <taxon>Erysipelotrichia</taxon>
        <taxon>Erysipelotrichales</taxon>
        <taxon>Turicibacteraceae</taxon>
        <taxon>Turicibacter</taxon>
    </lineage>
</organism>